<sequence>MDEAHIATNNEFNRYVRRLFNIFLENPSASEHVRHIWLPGDNDIGGEDTLVTPDKLERFDRAFSQPSLISIKNITYFKINRLTHNMPVYKKQRDFFDTDQIFVGLSHVPLMFKPSTFVDKVITKMMPHVLFTAHEHKSMIISTDALLRQDFHIVPVTSDNNQVFEYTLGVTDMYEILIPTCSYRMGTTKIGYGYAILGKSRSLLVL</sequence>
<evidence type="ECO:0000313" key="3">
    <source>
        <dbReference type="Proteomes" id="UP001162164"/>
    </source>
</evidence>
<dbReference type="EMBL" id="JAPWTJ010001350">
    <property type="protein sequence ID" value="KAJ8972403.1"/>
    <property type="molecule type" value="Genomic_DNA"/>
</dbReference>
<evidence type="ECO:0000256" key="1">
    <source>
        <dbReference type="ARBA" id="ARBA00023136"/>
    </source>
</evidence>
<comment type="caution">
    <text evidence="2">The sequence shown here is derived from an EMBL/GenBank/DDBJ whole genome shotgun (WGS) entry which is preliminary data.</text>
</comment>
<organism evidence="2 3">
    <name type="scientific">Molorchus minor</name>
    <dbReference type="NCBI Taxonomy" id="1323400"/>
    <lineage>
        <taxon>Eukaryota</taxon>
        <taxon>Metazoa</taxon>
        <taxon>Ecdysozoa</taxon>
        <taxon>Arthropoda</taxon>
        <taxon>Hexapoda</taxon>
        <taxon>Insecta</taxon>
        <taxon>Pterygota</taxon>
        <taxon>Neoptera</taxon>
        <taxon>Endopterygota</taxon>
        <taxon>Coleoptera</taxon>
        <taxon>Polyphaga</taxon>
        <taxon>Cucujiformia</taxon>
        <taxon>Chrysomeloidea</taxon>
        <taxon>Cerambycidae</taxon>
        <taxon>Lamiinae</taxon>
        <taxon>Monochamini</taxon>
        <taxon>Molorchus</taxon>
    </lineage>
</organism>
<dbReference type="Proteomes" id="UP001162164">
    <property type="component" value="Unassembled WGS sequence"/>
</dbReference>
<evidence type="ECO:0000313" key="2">
    <source>
        <dbReference type="EMBL" id="KAJ8972403.1"/>
    </source>
</evidence>
<dbReference type="PANTHER" id="PTHR13315:SF4">
    <property type="entry name" value="METALLOPHOSPHOESTERASE, ISOFORM E"/>
    <property type="match status" value="1"/>
</dbReference>
<accession>A0ABQ9J361</accession>
<keyword evidence="3" id="KW-1185">Reference proteome</keyword>
<dbReference type="InterPro" id="IPR033308">
    <property type="entry name" value="PGAP5/Cdc1/Ted1"/>
</dbReference>
<dbReference type="PANTHER" id="PTHR13315">
    <property type="entry name" value="METALLO PHOSPHOESTERASE RELATED"/>
    <property type="match status" value="1"/>
</dbReference>
<reference evidence="2" key="1">
    <citation type="journal article" date="2023" name="Insect Mol. Biol.">
        <title>Genome sequencing provides insights into the evolution of gene families encoding plant cell wall-degrading enzymes in longhorned beetles.</title>
        <authorList>
            <person name="Shin N.R."/>
            <person name="Okamura Y."/>
            <person name="Kirsch R."/>
            <person name="Pauchet Y."/>
        </authorList>
    </citation>
    <scope>NUCLEOTIDE SEQUENCE</scope>
    <source>
        <strain evidence="2">MMC_N1</strain>
    </source>
</reference>
<keyword evidence="1" id="KW-0472">Membrane</keyword>
<protein>
    <submittedName>
        <fullName evidence="2">Uncharacterized protein</fullName>
    </submittedName>
</protein>
<proteinExistence type="predicted"/>
<name>A0ABQ9J361_9CUCU</name>
<gene>
    <name evidence="2" type="ORF">NQ317_010326</name>
</gene>